<proteinExistence type="predicted"/>
<reference evidence="1" key="1">
    <citation type="submission" date="2014-09" db="EMBL/GenBank/DDBJ databases">
        <authorList>
            <person name="Magalhaes I.L.F."/>
            <person name="Oliveira U."/>
            <person name="Santos F.R."/>
            <person name="Vidigal T.H.D.A."/>
            <person name="Brescovit A.D."/>
            <person name="Santos A.J."/>
        </authorList>
    </citation>
    <scope>NUCLEOTIDE SEQUENCE</scope>
    <source>
        <tissue evidence="1">Shoot tissue taken approximately 20 cm above the soil surface</tissue>
    </source>
</reference>
<dbReference type="EMBL" id="GBRH01228352">
    <property type="protein sequence ID" value="JAD69543.1"/>
    <property type="molecule type" value="Transcribed_RNA"/>
</dbReference>
<protein>
    <submittedName>
        <fullName evidence="1">Uncharacterized protein</fullName>
    </submittedName>
</protein>
<organism evidence="1">
    <name type="scientific">Arundo donax</name>
    <name type="common">Giant reed</name>
    <name type="synonym">Donax arundinaceus</name>
    <dbReference type="NCBI Taxonomy" id="35708"/>
    <lineage>
        <taxon>Eukaryota</taxon>
        <taxon>Viridiplantae</taxon>
        <taxon>Streptophyta</taxon>
        <taxon>Embryophyta</taxon>
        <taxon>Tracheophyta</taxon>
        <taxon>Spermatophyta</taxon>
        <taxon>Magnoliopsida</taxon>
        <taxon>Liliopsida</taxon>
        <taxon>Poales</taxon>
        <taxon>Poaceae</taxon>
        <taxon>PACMAD clade</taxon>
        <taxon>Arundinoideae</taxon>
        <taxon>Arundineae</taxon>
        <taxon>Arundo</taxon>
    </lineage>
</organism>
<accession>A0A0A9C509</accession>
<evidence type="ECO:0000313" key="1">
    <source>
        <dbReference type="EMBL" id="JAD69543.1"/>
    </source>
</evidence>
<name>A0A0A9C509_ARUDO</name>
<sequence length="10" mass="1203">MSNYYNTPLT</sequence>
<reference evidence="1" key="2">
    <citation type="journal article" date="2015" name="Data Brief">
        <title>Shoot transcriptome of the giant reed, Arundo donax.</title>
        <authorList>
            <person name="Barrero R.A."/>
            <person name="Guerrero F.D."/>
            <person name="Moolhuijzen P."/>
            <person name="Goolsby J.A."/>
            <person name="Tidwell J."/>
            <person name="Bellgard S.E."/>
            <person name="Bellgard M.I."/>
        </authorList>
    </citation>
    <scope>NUCLEOTIDE SEQUENCE</scope>
    <source>
        <tissue evidence="1">Shoot tissue taken approximately 20 cm above the soil surface</tissue>
    </source>
</reference>